<accession>A0A3B1C2R4</accession>
<organism evidence="1">
    <name type="scientific">hydrothermal vent metagenome</name>
    <dbReference type="NCBI Taxonomy" id="652676"/>
    <lineage>
        <taxon>unclassified sequences</taxon>
        <taxon>metagenomes</taxon>
        <taxon>ecological metagenomes</taxon>
    </lineage>
</organism>
<protein>
    <submittedName>
        <fullName evidence="1">Uncharacterized protein</fullName>
    </submittedName>
</protein>
<dbReference type="PROSITE" id="PS51257">
    <property type="entry name" value="PROKAR_LIPOPROTEIN"/>
    <property type="match status" value="1"/>
</dbReference>
<gene>
    <name evidence="1" type="ORF">MNBD_NITROSPINAE02-1697</name>
</gene>
<reference evidence="1" key="1">
    <citation type="submission" date="2018-06" db="EMBL/GenBank/DDBJ databases">
        <authorList>
            <person name="Zhirakovskaya E."/>
        </authorList>
    </citation>
    <scope>NUCLEOTIDE SEQUENCE</scope>
</reference>
<proteinExistence type="predicted"/>
<name>A0A3B1C2R4_9ZZZZ</name>
<evidence type="ECO:0000313" key="1">
    <source>
        <dbReference type="EMBL" id="VAX18873.1"/>
    </source>
</evidence>
<dbReference type="EMBL" id="UOGE01000036">
    <property type="protein sequence ID" value="VAX18873.1"/>
    <property type="molecule type" value="Genomic_DNA"/>
</dbReference>
<sequence>MRHAVTILVAVFIFSLAACGGGGGGSSNVSDSSGSGGSGGGSESSLVGTWKSVCMFIGGPEPYIIITKTYNTNDSFVDTVLWFTDSACASATGLKRVNQNSYSLGGKVTASGKSAYEIDITTNSWTLTQDGATAGGGTNLPTTYDLVAIEGKTLYVSNTPTPITNPADRPTTLDLPNYYTRQ</sequence>
<dbReference type="AlphaFoldDB" id="A0A3B1C2R4"/>